<keyword evidence="4" id="KW-1185">Reference proteome</keyword>
<feature type="domain" description="DUF2914" evidence="2">
    <location>
        <begin position="65"/>
        <end position="128"/>
    </location>
</feature>
<dbReference type="RefSeq" id="WP_281835423.1">
    <property type="nucleotide sequence ID" value="NZ_BSDY01000007.1"/>
</dbReference>
<feature type="chain" id="PRO_5041000636" description="DUF2914 domain-containing protein" evidence="1">
    <location>
        <begin position="20"/>
        <end position="129"/>
    </location>
</feature>
<keyword evidence="1" id="KW-0732">Signal</keyword>
<reference evidence="3" key="1">
    <citation type="submission" date="2022-12" db="EMBL/GenBank/DDBJ databases">
        <title>Reference genome sequencing for broad-spectrum identification of bacterial and archaeal isolates by mass spectrometry.</title>
        <authorList>
            <person name="Sekiguchi Y."/>
            <person name="Tourlousse D.M."/>
        </authorList>
    </citation>
    <scope>NUCLEOTIDE SEQUENCE</scope>
    <source>
        <strain evidence="3">10succ1</strain>
    </source>
</reference>
<evidence type="ECO:0000313" key="4">
    <source>
        <dbReference type="Proteomes" id="UP001144471"/>
    </source>
</evidence>
<dbReference type="Proteomes" id="UP001144471">
    <property type="component" value="Unassembled WGS sequence"/>
</dbReference>
<evidence type="ECO:0000313" key="3">
    <source>
        <dbReference type="EMBL" id="GLI56337.1"/>
    </source>
</evidence>
<organism evidence="3 4">
    <name type="scientific">Propionigenium maris DSM 9537</name>
    <dbReference type="NCBI Taxonomy" id="1123000"/>
    <lineage>
        <taxon>Bacteria</taxon>
        <taxon>Fusobacteriati</taxon>
        <taxon>Fusobacteriota</taxon>
        <taxon>Fusobacteriia</taxon>
        <taxon>Fusobacteriales</taxon>
        <taxon>Fusobacteriaceae</taxon>
        <taxon>Propionigenium</taxon>
    </lineage>
</organism>
<dbReference type="AlphaFoldDB" id="A0A9W6GML0"/>
<accession>A0A9W6GML0</accession>
<gene>
    <name evidence="3" type="ORF">PM10SUCC1_18510</name>
</gene>
<protein>
    <recommendedName>
        <fullName evidence="2">DUF2914 domain-containing protein</fullName>
    </recommendedName>
</protein>
<evidence type="ECO:0000259" key="2">
    <source>
        <dbReference type="Pfam" id="PF11141"/>
    </source>
</evidence>
<comment type="caution">
    <text evidence="3">The sequence shown here is derived from an EMBL/GenBank/DDBJ whole genome shotgun (WGS) entry which is preliminary data.</text>
</comment>
<name>A0A9W6GML0_9FUSO</name>
<evidence type="ECO:0000256" key="1">
    <source>
        <dbReference type="SAM" id="SignalP"/>
    </source>
</evidence>
<dbReference type="EMBL" id="BSDY01000007">
    <property type="protein sequence ID" value="GLI56337.1"/>
    <property type="molecule type" value="Genomic_DNA"/>
</dbReference>
<dbReference type="Pfam" id="PF11141">
    <property type="entry name" value="DUF2914"/>
    <property type="match status" value="1"/>
</dbReference>
<proteinExistence type="predicted"/>
<sequence>MKKLILIIMMVVAGFTAYSQQDYNLERALLTDNVVNREPGLSTSKFNLYSKGYFYTEFKNIGEERTIYHNWYYLGEEDEKTLTASVELKIAGFRWRTWSTKHLYLPGKWKVEVVDDEDNLITETTFTVE</sequence>
<feature type="signal peptide" evidence="1">
    <location>
        <begin position="1"/>
        <end position="19"/>
    </location>
</feature>
<dbReference type="InterPro" id="IPR022606">
    <property type="entry name" value="DUF2914"/>
</dbReference>